<protein>
    <submittedName>
        <fullName evidence="3">Uncharacterized protein</fullName>
    </submittedName>
</protein>
<keyword evidence="4" id="KW-1185">Reference proteome</keyword>
<feature type="signal peptide" evidence="2">
    <location>
        <begin position="1"/>
        <end position="20"/>
    </location>
</feature>
<feature type="compositionally biased region" description="Pro residues" evidence="1">
    <location>
        <begin position="22"/>
        <end position="39"/>
    </location>
</feature>
<dbReference type="STRING" id="48936.NJ75_03472"/>
<dbReference type="PATRIC" id="fig|48936.3.peg.3499"/>
<dbReference type="EMBL" id="JRVC01000020">
    <property type="protein sequence ID" value="KHS43852.1"/>
    <property type="molecule type" value="Genomic_DNA"/>
</dbReference>
<comment type="caution">
    <text evidence="3">The sequence shown here is derived from an EMBL/GenBank/DDBJ whole genome shotgun (WGS) entry which is preliminary data.</text>
</comment>
<organism evidence="3 4">
    <name type="scientific">Novosphingobium subterraneum</name>
    <dbReference type="NCBI Taxonomy" id="48936"/>
    <lineage>
        <taxon>Bacteria</taxon>
        <taxon>Pseudomonadati</taxon>
        <taxon>Pseudomonadota</taxon>
        <taxon>Alphaproteobacteria</taxon>
        <taxon>Sphingomonadales</taxon>
        <taxon>Sphingomonadaceae</taxon>
        <taxon>Novosphingobium</taxon>
    </lineage>
</organism>
<dbReference type="Proteomes" id="UP000031338">
    <property type="component" value="Unassembled WGS sequence"/>
</dbReference>
<gene>
    <name evidence="3" type="ORF">NJ75_03472</name>
</gene>
<reference evidence="3 4" key="1">
    <citation type="submission" date="2014-10" db="EMBL/GenBank/DDBJ databases">
        <title>Draft genome sequence of Novosphingobium subterraneum DSM 12447.</title>
        <authorList>
            <person name="Gan H.M."/>
            <person name="Gan H.Y."/>
            <person name="Savka M.A."/>
        </authorList>
    </citation>
    <scope>NUCLEOTIDE SEQUENCE [LARGE SCALE GENOMIC DNA]</scope>
    <source>
        <strain evidence="3 4">DSM 12447</strain>
    </source>
</reference>
<dbReference type="InterPro" id="IPR012332">
    <property type="entry name" value="Autotransporter_pectin_lyase_C"/>
</dbReference>
<evidence type="ECO:0000313" key="4">
    <source>
        <dbReference type="Proteomes" id="UP000031338"/>
    </source>
</evidence>
<sequence length="470" mass="47175">MRLAVMLATTAALISVTSHAQPAPPPGNGPGPAAPPPGGMPAMPTMAATKYATGLRITDGALNAASPKDAALATATATLVEGATITSAKNAFNPILAEGGKTAVSIKRTNIRLSGTGTNDFLGTGAGILARDGAALVLTDSTIETNGPISSALVAAENATVKIYGSKLVANGGPLPADYKPRIGPGMMEPPAPLGLVGTARTLLAMSNSRTYVYNSTIEADGWGALSTDAAGDALYLEANDCVVKVRRAGYGTYADFGANVVVNRSSIDSGGMMGIIAGKARTRYDGVTGTAADNVMMIHSVMAFDITEQATFEIANSNVVARGSALLVKSANANIAIASSKVASAKNVLLEVRKNDDANATKTNGKPVPGVLLTVTNSELEGGIIDTDPDRTTMVVLDHASLTGALKDVTLAIKGGGKWTANGNSVVTAADSATLGAIDATAGVTVQVRGAAASAPRKLPSGGSLVFSG</sequence>
<dbReference type="Gene3D" id="2.160.20.20">
    <property type="match status" value="1"/>
</dbReference>
<evidence type="ECO:0000313" key="3">
    <source>
        <dbReference type="EMBL" id="KHS43852.1"/>
    </source>
</evidence>
<evidence type="ECO:0000256" key="1">
    <source>
        <dbReference type="SAM" id="MobiDB-lite"/>
    </source>
</evidence>
<feature type="region of interest" description="Disordered" evidence="1">
    <location>
        <begin position="18"/>
        <end position="42"/>
    </location>
</feature>
<accession>A0A0B9A3D9</accession>
<keyword evidence="2" id="KW-0732">Signal</keyword>
<proteinExistence type="predicted"/>
<name>A0A0B9A3D9_9SPHN</name>
<feature type="chain" id="PRO_5002128110" evidence="2">
    <location>
        <begin position="21"/>
        <end position="470"/>
    </location>
</feature>
<dbReference type="AlphaFoldDB" id="A0A0B9A3D9"/>
<evidence type="ECO:0000256" key="2">
    <source>
        <dbReference type="SAM" id="SignalP"/>
    </source>
</evidence>